<dbReference type="PANTHER" id="PTHR18901:SF38">
    <property type="entry name" value="PSEUDOURIDINE-5'-PHOSPHATASE"/>
    <property type="match status" value="1"/>
</dbReference>
<dbReference type="AlphaFoldDB" id="A0A376B7Z5"/>
<dbReference type="PANTHER" id="PTHR18901">
    <property type="entry name" value="2-DEOXYGLUCOSE-6-PHOSPHATE PHOSPHATASE 2"/>
    <property type="match status" value="1"/>
</dbReference>
<gene>
    <name evidence="1" type="ORF">SCODWIG_02567</name>
</gene>
<keyword evidence="2" id="KW-1185">Reference proteome</keyword>
<proteinExistence type="predicted"/>
<protein>
    <submittedName>
        <fullName evidence="1">Uncharacterized protein</fullName>
    </submittedName>
</protein>
<organism evidence="1 2">
    <name type="scientific">Saccharomycodes ludwigii</name>
    <dbReference type="NCBI Taxonomy" id="36035"/>
    <lineage>
        <taxon>Eukaryota</taxon>
        <taxon>Fungi</taxon>
        <taxon>Dikarya</taxon>
        <taxon>Ascomycota</taxon>
        <taxon>Saccharomycotina</taxon>
        <taxon>Saccharomycetes</taxon>
        <taxon>Saccharomycodales</taxon>
        <taxon>Saccharomycodaceae</taxon>
        <taxon>Saccharomycodes</taxon>
    </lineage>
</organism>
<dbReference type="InterPro" id="IPR006439">
    <property type="entry name" value="HAD-SF_hydro_IA"/>
</dbReference>
<accession>A0A376B7Z5</accession>
<dbReference type="NCBIfam" id="TIGR01509">
    <property type="entry name" value="HAD-SF-IA-v3"/>
    <property type="match status" value="1"/>
</dbReference>
<evidence type="ECO:0000313" key="2">
    <source>
        <dbReference type="Proteomes" id="UP000262825"/>
    </source>
</evidence>
<dbReference type="EMBL" id="UFAJ01000460">
    <property type="protein sequence ID" value="SSD60806.1"/>
    <property type="molecule type" value="Genomic_DNA"/>
</dbReference>
<dbReference type="Gene3D" id="3.40.50.1000">
    <property type="entry name" value="HAD superfamily/HAD-like"/>
    <property type="match status" value="1"/>
</dbReference>
<dbReference type="SUPFAM" id="SSF56784">
    <property type="entry name" value="HAD-like"/>
    <property type="match status" value="1"/>
</dbReference>
<name>A0A376B7Z5_9ASCO</name>
<dbReference type="Gene3D" id="1.10.150.240">
    <property type="entry name" value="Putative phosphatase, domain 2"/>
    <property type="match status" value="1"/>
</dbReference>
<dbReference type="VEuPathDB" id="FungiDB:SCODWIG_02567"/>
<dbReference type="InterPro" id="IPR023198">
    <property type="entry name" value="PGP-like_dom2"/>
</dbReference>
<dbReference type="InterPro" id="IPR036412">
    <property type="entry name" value="HAD-like_sf"/>
</dbReference>
<dbReference type="Proteomes" id="UP000262825">
    <property type="component" value="Unassembled WGS sequence"/>
</dbReference>
<dbReference type="GO" id="GO:0016791">
    <property type="term" value="F:phosphatase activity"/>
    <property type="evidence" value="ECO:0007669"/>
    <property type="project" value="TreeGrafter"/>
</dbReference>
<dbReference type="Pfam" id="PF00702">
    <property type="entry name" value="Hydrolase"/>
    <property type="match status" value="1"/>
</dbReference>
<reference evidence="2" key="1">
    <citation type="submission" date="2018-06" db="EMBL/GenBank/DDBJ databases">
        <authorList>
            <person name="Guldener U."/>
        </authorList>
    </citation>
    <scope>NUCLEOTIDE SEQUENCE [LARGE SCALE GENOMIC DNA]</scope>
    <source>
        <strain evidence="2">UTAD17</strain>
    </source>
</reference>
<evidence type="ECO:0000313" key="1">
    <source>
        <dbReference type="EMBL" id="SSD60806.1"/>
    </source>
</evidence>
<dbReference type="InterPro" id="IPR023214">
    <property type="entry name" value="HAD_sf"/>
</dbReference>
<sequence length="198" mass="22563">MTWDFKIQLQGLPGDQAAAKMIKHYDLPYTLQEFEKLNVESQKGKWTQAQFLPGVKELLLYLKKDKKMPIALCTSSNVSRFEGKTSHLKEIFNLFDVVITGDDKRIPKGRGKPYPDIWKVGLNQLNQLYNKTITPDHCLVFEDGVLGCQSGIRFGAYVIWVPHLKAYEHLPPPSEVLGEQGEVLKDLTEFNPNKFNLG</sequence>